<gene>
    <name evidence="5" type="ORF">D5039_16330</name>
</gene>
<dbReference type="InterPro" id="IPR005000">
    <property type="entry name" value="Aldolase/citrate-lyase_domain"/>
</dbReference>
<dbReference type="PIRSF" id="PIRSF015582">
    <property type="entry name" value="Cit_lyase_B"/>
    <property type="match status" value="1"/>
</dbReference>
<dbReference type="SUPFAM" id="SSF51621">
    <property type="entry name" value="Phosphoenolpyruvate/pyruvate domain"/>
    <property type="match status" value="1"/>
</dbReference>
<keyword evidence="2" id="KW-0479">Metal-binding</keyword>
<keyword evidence="3" id="KW-0460">Magnesium</keyword>
<evidence type="ECO:0000256" key="3">
    <source>
        <dbReference type="ARBA" id="ARBA00022842"/>
    </source>
</evidence>
<accession>A0ABT3KXW8</accession>
<dbReference type="PANTHER" id="PTHR32308:SF10">
    <property type="entry name" value="CITRATE LYASE SUBUNIT BETA"/>
    <property type="match status" value="1"/>
</dbReference>
<keyword evidence="6" id="KW-1185">Reference proteome</keyword>
<name>A0ABT3KXW8_9BURK</name>
<sequence length="299" mass="30789">MTGVLHGRVALARSFLFVPASRPERLAKALASGADIVVVDLEDAVEPPAKDSARQALCTRFGALEPAQRGRLMVRINARGTAWHAQDVALLAQLTGSGLAGAMLPKAEDGLALASLAGACPGLALLPLMESASGFHALDAVAQAPQVVRLGLGHIDLQADLGMACGDDEAELAPARWSMVVASRHAGLAAPVDGVTIRLNDPQQLRADTARSRRFGFSAKLCIHPAQIAGVHAALAPTEAEVAWAHRVVDASGLAQGGAVQLDGAMVDAPVLLRAQQILSRQQAPVGSQGPYGSSACAE</sequence>
<keyword evidence="5" id="KW-0456">Lyase</keyword>
<dbReference type="Proteomes" id="UP001208935">
    <property type="component" value="Unassembled WGS sequence"/>
</dbReference>
<protein>
    <submittedName>
        <fullName evidence="5">CoA ester lyase</fullName>
    </submittedName>
</protein>
<evidence type="ECO:0000313" key="5">
    <source>
        <dbReference type="EMBL" id="MCW5322655.1"/>
    </source>
</evidence>
<feature type="domain" description="HpcH/HpaI aldolase/citrate lyase" evidence="4">
    <location>
        <begin position="13"/>
        <end position="225"/>
    </location>
</feature>
<evidence type="ECO:0000256" key="2">
    <source>
        <dbReference type="ARBA" id="ARBA00022723"/>
    </source>
</evidence>
<dbReference type="InterPro" id="IPR015813">
    <property type="entry name" value="Pyrv/PenolPyrv_kinase-like_dom"/>
</dbReference>
<evidence type="ECO:0000259" key="4">
    <source>
        <dbReference type="Pfam" id="PF03328"/>
    </source>
</evidence>
<dbReference type="EMBL" id="QZCW01000003">
    <property type="protein sequence ID" value="MCW5322655.1"/>
    <property type="molecule type" value="Genomic_DNA"/>
</dbReference>
<dbReference type="Pfam" id="PF03328">
    <property type="entry name" value="HpcH_HpaI"/>
    <property type="match status" value="1"/>
</dbReference>
<dbReference type="GO" id="GO:0016829">
    <property type="term" value="F:lyase activity"/>
    <property type="evidence" value="ECO:0007669"/>
    <property type="project" value="UniProtKB-KW"/>
</dbReference>
<comment type="caution">
    <text evidence="5">The sequence shown here is derived from an EMBL/GenBank/DDBJ whole genome shotgun (WGS) entry which is preliminary data.</text>
</comment>
<reference evidence="6" key="1">
    <citation type="submission" date="2023-07" db="EMBL/GenBank/DDBJ databases">
        <title>Verminephrobacter genomes.</title>
        <authorList>
            <person name="Lund M.B."/>
        </authorList>
    </citation>
    <scope>NUCLEOTIDE SEQUENCE [LARGE SCALE GENOMIC DNA]</scope>
    <source>
        <strain evidence="6">AtM5-05</strain>
    </source>
</reference>
<dbReference type="InterPro" id="IPR040442">
    <property type="entry name" value="Pyrv_kinase-like_dom_sf"/>
</dbReference>
<evidence type="ECO:0000256" key="1">
    <source>
        <dbReference type="ARBA" id="ARBA00001946"/>
    </source>
</evidence>
<dbReference type="RefSeq" id="WP_265282840.1">
    <property type="nucleotide sequence ID" value="NZ_QZCW01000003.1"/>
</dbReference>
<proteinExistence type="predicted"/>
<dbReference type="Gene3D" id="3.20.20.60">
    <property type="entry name" value="Phosphoenolpyruvate-binding domains"/>
    <property type="match status" value="1"/>
</dbReference>
<comment type="cofactor">
    <cofactor evidence="1">
        <name>Mg(2+)</name>
        <dbReference type="ChEBI" id="CHEBI:18420"/>
    </cofactor>
</comment>
<dbReference type="PANTHER" id="PTHR32308">
    <property type="entry name" value="LYASE BETA SUBUNIT, PUTATIVE (AFU_ORTHOLOGUE AFUA_4G13030)-RELATED"/>
    <property type="match status" value="1"/>
</dbReference>
<dbReference type="InterPro" id="IPR011206">
    <property type="entry name" value="Citrate_lyase_beta/mcl1/mcl2"/>
</dbReference>
<organism evidence="5 6">
    <name type="scientific">Verminephrobacter aporrectodeae subsp. tuberculatae</name>
    <dbReference type="NCBI Taxonomy" id="1110392"/>
    <lineage>
        <taxon>Bacteria</taxon>
        <taxon>Pseudomonadati</taxon>
        <taxon>Pseudomonadota</taxon>
        <taxon>Betaproteobacteria</taxon>
        <taxon>Burkholderiales</taxon>
        <taxon>Comamonadaceae</taxon>
        <taxon>Verminephrobacter</taxon>
    </lineage>
</organism>
<evidence type="ECO:0000313" key="6">
    <source>
        <dbReference type="Proteomes" id="UP001208935"/>
    </source>
</evidence>